<comment type="similarity">
    <text evidence="3 7">Belongs to the methyltransferase superfamily. LCMT family.</text>
</comment>
<dbReference type="InterPro" id="IPR007213">
    <property type="entry name" value="Ppm1/Ppm2/Tcmp"/>
</dbReference>
<keyword evidence="6 7" id="KW-0949">S-adenosyl-L-methionine</keyword>
<evidence type="ECO:0000256" key="6">
    <source>
        <dbReference type="ARBA" id="ARBA00022691"/>
    </source>
</evidence>
<name>A0A915EY99_9CEST</name>
<dbReference type="SUPFAM" id="SSF53335">
    <property type="entry name" value="S-adenosyl-L-methionine-dependent methyltransferases"/>
    <property type="match status" value="1"/>
</dbReference>
<proteinExistence type="inferred from homology"/>
<dbReference type="PANTHER" id="PTHR13600:SF33">
    <property type="entry name" value="LEUCINE CARBOXYL METHYLTRANSFERASE 1"/>
    <property type="match status" value="1"/>
</dbReference>
<dbReference type="AlphaFoldDB" id="A0A915EY99"/>
<evidence type="ECO:0000256" key="8">
    <source>
        <dbReference type="PIRSR" id="PIRSR016305-1"/>
    </source>
</evidence>
<keyword evidence="4 7" id="KW-0489">Methyltransferase</keyword>
<keyword evidence="9" id="KW-1185">Reference proteome</keyword>
<dbReference type="WBParaSite" id="maker-E.canG7_contigs_3896-snap-gene-0.64-mRNA-1">
    <property type="protein sequence ID" value="maker-E.canG7_contigs_3896-snap-gene-0.64-mRNA-1"/>
    <property type="gene ID" value="EcG7_01109"/>
</dbReference>
<feature type="binding site" evidence="8">
    <location>
        <position position="55"/>
    </location>
    <ligand>
        <name>S-adenosyl-L-methionine</name>
        <dbReference type="ChEBI" id="CHEBI:59789"/>
    </ligand>
</feature>
<protein>
    <recommendedName>
        <fullName evidence="7">Leucine carboxyl methyltransferase 1</fullName>
        <ecNumber evidence="7">2.1.1.233</ecNumber>
    </recommendedName>
</protein>
<feature type="binding site" evidence="8">
    <location>
        <begin position="154"/>
        <end position="155"/>
    </location>
    <ligand>
        <name>S-adenosyl-L-methionine</name>
        <dbReference type="ChEBI" id="CHEBI:59789"/>
    </ligand>
</feature>
<comment type="catalytic activity">
    <reaction evidence="1 7">
        <text>[phosphatase 2A protein]-C-terminal L-leucine + S-adenosyl-L-methionine = [phosphatase 2A protein]-C-terminal L-leucine methyl ester + S-adenosyl-L-homocysteine</text>
        <dbReference type="Rhea" id="RHEA:48544"/>
        <dbReference type="Rhea" id="RHEA-COMP:12134"/>
        <dbReference type="Rhea" id="RHEA-COMP:12135"/>
        <dbReference type="ChEBI" id="CHEBI:57856"/>
        <dbReference type="ChEBI" id="CHEBI:59789"/>
        <dbReference type="ChEBI" id="CHEBI:90516"/>
        <dbReference type="ChEBI" id="CHEBI:90517"/>
        <dbReference type="EC" id="2.1.1.233"/>
    </reaction>
</comment>
<keyword evidence="5 7" id="KW-0808">Transferase</keyword>
<dbReference type="GO" id="GO:0005829">
    <property type="term" value="C:cytosol"/>
    <property type="evidence" value="ECO:0007669"/>
    <property type="project" value="TreeGrafter"/>
</dbReference>
<evidence type="ECO:0000313" key="10">
    <source>
        <dbReference type="WBParaSite" id="maker-E.canG7_contigs_3896-snap-gene-0.64-mRNA-1"/>
    </source>
</evidence>
<evidence type="ECO:0000256" key="1">
    <source>
        <dbReference type="ARBA" id="ARBA00000724"/>
    </source>
</evidence>
<sequence length="353" mass="39569">MESMSSESVQYTNDEATATKAYAVRLGYWSDPYIKLFCPIPSSSTPEISRGYYVRVQTFEAVVIRFIQECNQVCQVVNLGAGSDTLFFRLKDKDLLPKAYIELDLPGNVRKKIFTLQRNKALQAALPTGDSGFLPSTAPKDRISFGCYHLLSFDLKAPPASLISLLCDSPDGPSLSPGLPTLFLAECVLVYIPTEFSSSLLSTLSDKFTQAAFLNYEQVNMQDKFGEIMQSHFRDRSCELPGLAACGSLEEQKSRFINNGWTEVHAWTINEVFSSFPQGAISRYSFLAFTSIPIHNFNTFRHAFEPSRISQLEMLDDTEITQQLYDHYCIVLATNTGAICHWNSLKMALSDLK</sequence>
<dbReference type="Proteomes" id="UP000887562">
    <property type="component" value="Unplaced"/>
</dbReference>
<dbReference type="Gene3D" id="3.40.50.150">
    <property type="entry name" value="Vaccinia Virus protein VP39"/>
    <property type="match status" value="1"/>
</dbReference>
<evidence type="ECO:0000256" key="2">
    <source>
        <dbReference type="ARBA" id="ARBA00003455"/>
    </source>
</evidence>
<evidence type="ECO:0000256" key="3">
    <source>
        <dbReference type="ARBA" id="ARBA00010703"/>
    </source>
</evidence>
<dbReference type="GO" id="GO:0018423">
    <property type="term" value="F:protein C-terminal leucine carboxyl O-methyltransferase activity"/>
    <property type="evidence" value="ECO:0007669"/>
    <property type="project" value="UniProtKB-EC"/>
</dbReference>
<reference evidence="10" key="1">
    <citation type="submission" date="2022-11" db="UniProtKB">
        <authorList>
            <consortium name="WormBaseParasite"/>
        </authorList>
    </citation>
    <scope>IDENTIFICATION</scope>
</reference>
<evidence type="ECO:0000256" key="7">
    <source>
        <dbReference type="PIRNR" id="PIRNR016305"/>
    </source>
</evidence>
<dbReference type="InterPro" id="IPR016651">
    <property type="entry name" value="LCMT1"/>
</dbReference>
<dbReference type="EC" id="2.1.1.233" evidence="7"/>
<evidence type="ECO:0000313" key="9">
    <source>
        <dbReference type="Proteomes" id="UP000887562"/>
    </source>
</evidence>
<feature type="binding site" evidence="8">
    <location>
        <position position="186"/>
    </location>
    <ligand>
        <name>S-adenosyl-L-methionine</name>
        <dbReference type="ChEBI" id="CHEBI:59789"/>
    </ligand>
</feature>
<dbReference type="PANTHER" id="PTHR13600">
    <property type="entry name" value="LEUCINE CARBOXYL METHYLTRANSFERASE"/>
    <property type="match status" value="1"/>
</dbReference>
<dbReference type="InterPro" id="IPR029063">
    <property type="entry name" value="SAM-dependent_MTases_sf"/>
</dbReference>
<evidence type="ECO:0000256" key="5">
    <source>
        <dbReference type="ARBA" id="ARBA00022679"/>
    </source>
</evidence>
<evidence type="ECO:0000256" key="4">
    <source>
        <dbReference type="ARBA" id="ARBA00022603"/>
    </source>
</evidence>
<dbReference type="PIRSF" id="PIRSF016305">
    <property type="entry name" value="LCM_mtfrase"/>
    <property type="match status" value="1"/>
</dbReference>
<accession>A0A915EY99</accession>
<comment type="function">
    <text evidence="2 7">Methylates the carboxyl group of the C-terminal leucine residue of protein phosphatase 2A catalytic subunits to form alpha-leucine ester residues.</text>
</comment>
<dbReference type="GO" id="GO:0032259">
    <property type="term" value="P:methylation"/>
    <property type="evidence" value="ECO:0007669"/>
    <property type="project" value="UniProtKB-KW"/>
</dbReference>
<organism evidence="9 10">
    <name type="scientific">Echinococcus canadensis</name>
    <dbReference type="NCBI Taxonomy" id="519352"/>
    <lineage>
        <taxon>Eukaryota</taxon>
        <taxon>Metazoa</taxon>
        <taxon>Spiralia</taxon>
        <taxon>Lophotrochozoa</taxon>
        <taxon>Platyhelminthes</taxon>
        <taxon>Cestoda</taxon>
        <taxon>Eucestoda</taxon>
        <taxon>Cyclophyllidea</taxon>
        <taxon>Taeniidae</taxon>
        <taxon>Echinococcus</taxon>
        <taxon>Echinococcus canadensis group</taxon>
    </lineage>
</organism>
<feature type="binding site" evidence="8">
    <location>
        <position position="80"/>
    </location>
    <ligand>
        <name>S-adenosyl-L-methionine</name>
        <dbReference type="ChEBI" id="CHEBI:59789"/>
    </ligand>
</feature>
<dbReference type="Pfam" id="PF04072">
    <property type="entry name" value="LCM"/>
    <property type="match status" value="1"/>
</dbReference>